<evidence type="ECO:0000256" key="4">
    <source>
        <dbReference type="PROSITE-ProRule" id="PRU00782"/>
    </source>
</evidence>
<keyword evidence="3 4" id="KW-0009">Actin-binding</keyword>
<protein>
    <recommendedName>
        <fullName evidence="7">Myosin motor domain-containing protein</fullName>
    </recommendedName>
</protein>
<dbReference type="GO" id="GO:0005524">
    <property type="term" value="F:ATP binding"/>
    <property type="evidence" value="ECO:0007669"/>
    <property type="project" value="UniProtKB-KW"/>
</dbReference>
<evidence type="ECO:0000256" key="6">
    <source>
        <dbReference type="SAM" id="SignalP"/>
    </source>
</evidence>
<dbReference type="GO" id="GO:0000146">
    <property type="term" value="F:microfilament motor activity"/>
    <property type="evidence" value="ECO:0007669"/>
    <property type="project" value="TreeGrafter"/>
</dbReference>
<keyword evidence="4" id="KW-0518">Myosin</keyword>
<dbReference type="InterPro" id="IPR027417">
    <property type="entry name" value="P-loop_NTPase"/>
</dbReference>
<dbReference type="InterPro" id="IPR001609">
    <property type="entry name" value="Myosin_head_motor_dom-like"/>
</dbReference>
<feature type="coiled-coil region" evidence="5">
    <location>
        <begin position="158"/>
        <end position="209"/>
    </location>
</feature>
<dbReference type="GO" id="GO:0016020">
    <property type="term" value="C:membrane"/>
    <property type="evidence" value="ECO:0007669"/>
    <property type="project" value="TreeGrafter"/>
</dbReference>
<evidence type="ECO:0000256" key="1">
    <source>
        <dbReference type="ARBA" id="ARBA00022741"/>
    </source>
</evidence>
<name>A0AAD1ZAL4_9LAMI</name>
<organism evidence="8 9">
    <name type="scientific">Fraxinus pennsylvanica</name>
    <dbReference type="NCBI Taxonomy" id="56036"/>
    <lineage>
        <taxon>Eukaryota</taxon>
        <taxon>Viridiplantae</taxon>
        <taxon>Streptophyta</taxon>
        <taxon>Embryophyta</taxon>
        <taxon>Tracheophyta</taxon>
        <taxon>Spermatophyta</taxon>
        <taxon>Magnoliopsida</taxon>
        <taxon>eudicotyledons</taxon>
        <taxon>Gunneridae</taxon>
        <taxon>Pentapetalae</taxon>
        <taxon>asterids</taxon>
        <taxon>lamiids</taxon>
        <taxon>Lamiales</taxon>
        <taxon>Oleaceae</taxon>
        <taxon>Oleeae</taxon>
        <taxon>Fraxinus</taxon>
    </lineage>
</organism>
<keyword evidence="5" id="KW-0175">Coiled coil</keyword>
<dbReference type="Proteomes" id="UP000834106">
    <property type="component" value="Chromosome 8"/>
</dbReference>
<comment type="caution">
    <text evidence="4">Lacks conserved residue(s) required for the propagation of feature annotation.</text>
</comment>
<evidence type="ECO:0000259" key="7">
    <source>
        <dbReference type="PROSITE" id="PS51456"/>
    </source>
</evidence>
<dbReference type="GO" id="GO:0007015">
    <property type="term" value="P:actin filament organization"/>
    <property type="evidence" value="ECO:0007669"/>
    <property type="project" value="TreeGrafter"/>
</dbReference>
<evidence type="ECO:0000313" key="8">
    <source>
        <dbReference type="EMBL" id="CAI9766118.1"/>
    </source>
</evidence>
<dbReference type="GO" id="GO:0016459">
    <property type="term" value="C:myosin complex"/>
    <property type="evidence" value="ECO:0007669"/>
    <property type="project" value="UniProtKB-KW"/>
</dbReference>
<dbReference type="Gene3D" id="1.20.5.4820">
    <property type="match status" value="1"/>
</dbReference>
<accession>A0AAD1ZAL4</accession>
<dbReference type="AlphaFoldDB" id="A0AAD1ZAL4"/>
<dbReference type="PROSITE" id="PS51456">
    <property type="entry name" value="MYOSIN_MOTOR"/>
    <property type="match status" value="1"/>
</dbReference>
<dbReference type="PANTHER" id="PTHR13140:SF772">
    <property type="entry name" value="MYOSIN-17"/>
    <property type="match status" value="1"/>
</dbReference>
<evidence type="ECO:0000256" key="5">
    <source>
        <dbReference type="SAM" id="Coils"/>
    </source>
</evidence>
<feature type="chain" id="PRO_5042185570" description="Myosin motor domain-containing protein" evidence="6">
    <location>
        <begin position="23"/>
        <end position="238"/>
    </location>
</feature>
<gene>
    <name evidence="8" type="ORF">FPE_LOCUS13548</name>
</gene>
<keyword evidence="1" id="KW-0547">Nucleotide-binding</keyword>
<dbReference type="GO" id="GO:0051015">
    <property type="term" value="F:actin filament binding"/>
    <property type="evidence" value="ECO:0007669"/>
    <property type="project" value="TreeGrafter"/>
</dbReference>
<evidence type="ECO:0000313" key="9">
    <source>
        <dbReference type="Proteomes" id="UP000834106"/>
    </source>
</evidence>
<comment type="similarity">
    <text evidence="4">Belongs to the TRAFAC class myosin-kinesin ATPase superfamily. Myosin family.</text>
</comment>
<proteinExistence type="inferred from homology"/>
<keyword evidence="2" id="KW-0067">ATP-binding</keyword>
<evidence type="ECO:0000256" key="2">
    <source>
        <dbReference type="ARBA" id="ARBA00022840"/>
    </source>
</evidence>
<keyword evidence="9" id="KW-1185">Reference proteome</keyword>
<sequence length="238" mass="26886">MALVEVLMSSLLRLLQVSVLEAIRISCAGYPTRRSFDEFLLRFGVLAPEVLGGKEGYMPNDFRQNGIEGLSGKTKVFLRACQMAELDARRAKVLGNAAKTIQRQIYTLIARKEFISLRRVAIQLQSCWRAQNGSSSILHVLLFLWKIVVGLHDYVCTLTHATRETGALKEAKDKLEKKVEELTWRLQFEKRLRSKLEETKANARVIKEQEAAQKAIEEAPPVVKEICNGFLGLSVQDL</sequence>
<reference evidence="8" key="1">
    <citation type="submission" date="2023-05" db="EMBL/GenBank/DDBJ databases">
        <authorList>
            <person name="Huff M."/>
        </authorList>
    </citation>
    <scope>NUCLEOTIDE SEQUENCE</scope>
</reference>
<feature type="domain" description="Myosin motor" evidence="7">
    <location>
        <begin position="1"/>
        <end position="91"/>
    </location>
</feature>
<dbReference type="SUPFAM" id="SSF52540">
    <property type="entry name" value="P-loop containing nucleoside triphosphate hydrolases"/>
    <property type="match status" value="1"/>
</dbReference>
<dbReference type="PANTHER" id="PTHR13140">
    <property type="entry name" value="MYOSIN"/>
    <property type="match status" value="1"/>
</dbReference>
<dbReference type="GO" id="GO:0005737">
    <property type="term" value="C:cytoplasm"/>
    <property type="evidence" value="ECO:0007669"/>
    <property type="project" value="TreeGrafter"/>
</dbReference>
<keyword evidence="6" id="KW-0732">Signal</keyword>
<dbReference type="EMBL" id="OU503043">
    <property type="protein sequence ID" value="CAI9766118.1"/>
    <property type="molecule type" value="Genomic_DNA"/>
</dbReference>
<keyword evidence="4" id="KW-0505">Motor protein</keyword>
<feature type="signal peptide" evidence="6">
    <location>
        <begin position="1"/>
        <end position="22"/>
    </location>
</feature>
<evidence type="ECO:0000256" key="3">
    <source>
        <dbReference type="ARBA" id="ARBA00023203"/>
    </source>
</evidence>